<feature type="region of interest" description="Disordered" evidence="1">
    <location>
        <begin position="87"/>
        <end position="107"/>
    </location>
</feature>
<dbReference type="EMBL" id="JAYMYQ010000009">
    <property type="protein sequence ID" value="KAK7313215.1"/>
    <property type="molecule type" value="Genomic_DNA"/>
</dbReference>
<name>A0AAN9K950_CANGL</name>
<evidence type="ECO:0000256" key="1">
    <source>
        <dbReference type="SAM" id="MobiDB-lite"/>
    </source>
</evidence>
<sequence length="107" mass="11775">MGGEEKGQHGQMRSTVSLRPPGERLAVHDGLKSLKSGHHCFPRSWSGYFIALGVANAYTVNGEPGIPVVKGQSKSRIGYKRRRIQGMNEGARAHARRDLRESNAPMH</sequence>
<proteinExistence type="predicted"/>
<reference evidence="2 3" key="1">
    <citation type="submission" date="2024-01" db="EMBL/GenBank/DDBJ databases">
        <title>The genomes of 5 underutilized Papilionoideae crops provide insights into root nodulation and disease resistanc.</title>
        <authorList>
            <person name="Jiang F."/>
        </authorList>
    </citation>
    <scope>NUCLEOTIDE SEQUENCE [LARGE SCALE GENOMIC DNA]</scope>
    <source>
        <strain evidence="2">LVBAO_FW01</strain>
        <tissue evidence="2">Leaves</tissue>
    </source>
</reference>
<dbReference type="AlphaFoldDB" id="A0AAN9K950"/>
<protein>
    <submittedName>
        <fullName evidence="2">Uncharacterized protein</fullName>
    </submittedName>
</protein>
<feature type="region of interest" description="Disordered" evidence="1">
    <location>
        <begin position="1"/>
        <end position="21"/>
    </location>
</feature>
<accession>A0AAN9K950</accession>
<evidence type="ECO:0000313" key="2">
    <source>
        <dbReference type="EMBL" id="KAK7313215.1"/>
    </source>
</evidence>
<organism evidence="2 3">
    <name type="scientific">Canavalia gladiata</name>
    <name type="common">Sword bean</name>
    <name type="synonym">Dolichos gladiatus</name>
    <dbReference type="NCBI Taxonomy" id="3824"/>
    <lineage>
        <taxon>Eukaryota</taxon>
        <taxon>Viridiplantae</taxon>
        <taxon>Streptophyta</taxon>
        <taxon>Embryophyta</taxon>
        <taxon>Tracheophyta</taxon>
        <taxon>Spermatophyta</taxon>
        <taxon>Magnoliopsida</taxon>
        <taxon>eudicotyledons</taxon>
        <taxon>Gunneridae</taxon>
        <taxon>Pentapetalae</taxon>
        <taxon>rosids</taxon>
        <taxon>fabids</taxon>
        <taxon>Fabales</taxon>
        <taxon>Fabaceae</taxon>
        <taxon>Papilionoideae</taxon>
        <taxon>50 kb inversion clade</taxon>
        <taxon>NPAAA clade</taxon>
        <taxon>indigoferoid/millettioid clade</taxon>
        <taxon>Phaseoleae</taxon>
        <taxon>Canavalia</taxon>
    </lineage>
</organism>
<evidence type="ECO:0000313" key="3">
    <source>
        <dbReference type="Proteomes" id="UP001367508"/>
    </source>
</evidence>
<keyword evidence="3" id="KW-1185">Reference proteome</keyword>
<dbReference type="Proteomes" id="UP001367508">
    <property type="component" value="Unassembled WGS sequence"/>
</dbReference>
<comment type="caution">
    <text evidence="2">The sequence shown here is derived from an EMBL/GenBank/DDBJ whole genome shotgun (WGS) entry which is preliminary data.</text>
</comment>
<gene>
    <name evidence="2" type="ORF">VNO77_37757</name>
</gene>